<dbReference type="OrthoDB" id="9801469at2"/>
<keyword evidence="3" id="KW-1185">Reference proteome</keyword>
<evidence type="ECO:0000313" key="2">
    <source>
        <dbReference type="EMBL" id="THD09332.1"/>
    </source>
</evidence>
<accession>A0A4S3KKH7</accession>
<dbReference type="RefSeq" id="WP_081128053.1">
    <property type="nucleotide sequence ID" value="NZ_DAHXOC010000008.1"/>
</dbReference>
<dbReference type="PANTHER" id="PTHR46230:SF7">
    <property type="entry name" value="BOLA-LIKE PROTEIN 1"/>
    <property type="match status" value="1"/>
</dbReference>
<dbReference type="PIRSF" id="PIRSF003113">
    <property type="entry name" value="BolA"/>
    <property type="match status" value="1"/>
</dbReference>
<dbReference type="InterPro" id="IPR002634">
    <property type="entry name" value="BolA"/>
</dbReference>
<organism evidence="2 3">
    <name type="scientific">Metallibacterium scheffleri</name>
    <dbReference type="NCBI Taxonomy" id="993689"/>
    <lineage>
        <taxon>Bacteria</taxon>
        <taxon>Pseudomonadati</taxon>
        <taxon>Pseudomonadota</taxon>
        <taxon>Gammaproteobacteria</taxon>
        <taxon>Lysobacterales</taxon>
        <taxon>Rhodanobacteraceae</taxon>
        <taxon>Metallibacterium</taxon>
    </lineage>
</organism>
<dbReference type="GO" id="GO:0016226">
    <property type="term" value="P:iron-sulfur cluster assembly"/>
    <property type="evidence" value="ECO:0007669"/>
    <property type="project" value="TreeGrafter"/>
</dbReference>
<protein>
    <submittedName>
        <fullName evidence="2">BolA family transcriptional regulator</fullName>
    </submittedName>
</protein>
<dbReference type="Proteomes" id="UP000307749">
    <property type="component" value="Unassembled WGS sequence"/>
</dbReference>
<evidence type="ECO:0000313" key="3">
    <source>
        <dbReference type="Proteomes" id="UP000307749"/>
    </source>
</evidence>
<name>A0A4S3KKH7_9GAMM</name>
<dbReference type="STRING" id="993689.GCA_002077135_02417"/>
<reference evidence="2 3" key="1">
    <citation type="submission" date="2017-02" db="EMBL/GenBank/DDBJ databases">
        <title>Whole genome sequencing of Metallibacterium scheffleri DSM 24874 (T).</title>
        <authorList>
            <person name="Kumar S."/>
            <person name="Patil P."/>
            <person name="Patil P.B."/>
        </authorList>
    </citation>
    <scope>NUCLEOTIDE SEQUENCE [LARGE SCALE GENOMIC DNA]</scope>
    <source>
        <strain evidence="2 3">DSM 24874</strain>
    </source>
</reference>
<dbReference type="SUPFAM" id="SSF82657">
    <property type="entry name" value="BolA-like"/>
    <property type="match status" value="1"/>
</dbReference>
<proteinExistence type="inferred from homology"/>
<sequence>MTASRVALIRARLQDAFAPLQLEVIDDSARHAGHVGARDGRGHFRVRIVSTAFAGMAPLARHRAVYAALGTLMDSDIHALQIEATSGTDPKSGGDL</sequence>
<dbReference type="EMBL" id="MWQO01000040">
    <property type="protein sequence ID" value="THD09332.1"/>
    <property type="molecule type" value="Genomic_DNA"/>
</dbReference>
<dbReference type="AlphaFoldDB" id="A0A4S3KKH7"/>
<dbReference type="Gene3D" id="3.30.300.90">
    <property type="entry name" value="BolA-like"/>
    <property type="match status" value="1"/>
</dbReference>
<comment type="similarity">
    <text evidence="1">Belongs to the BolA/IbaG family.</text>
</comment>
<gene>
    <name evidence="2" type="ORF">B1806_11425</name>
</gene>
<dbReference type="Pfam" id="PF01722">
    <property type="entry name" value="BolA"/>
    <property type="match status" value="1"/>
</dbReference>
<dbReference type="PANTHER" id="PTHR46230">
    <property type="match status" value="1"/>
</dbReference>
<evidence type="ECO:0000256" key="1">
    <source>
        <dbReference type="RuleBase" id="RU003860"/>
    </source>
</evidence>
<dbReference type="InterPro" id="IPR036065">
    <property type="entry name" value="BolA-like_sf"/>
</dbReference>
<comment type="caution">
    <text evidence="2">The sequence shown here is derived from an EMBL/GenBank/DDBJ whole genome shotgun (WGS) entry which is preliminary data.</text>
</comment>